<dbReference type="CDD" id="cd07067">
    <property type="entry name" value="HP_PGM_like"/>
    <property type="match status" value="1"/>
</dbReference>
<dbReference type="Gene3D" id="3.40.50.1240">
    <property type="entry name" value="Phosphoglycerate mutase-like"/>
    <property type="match status" value="1"/>
</dbReference>
<evidence type="ECO:0000313" key="1">
    <source>
        <dbReference type="EMBL" id="MDQ0165787.1"/>
    </source>
</evidence>
<reference evidence="1 2" key="1">
    <citation type="submission" date="2023-07" db="EMBL/GenBank/DDBJ databases">
        <title>Genomic Encyclopedia of Type Strains, Phase IV (KMG-IV): sequencing the most valuable type-strain genomes for metagenomic binning, comparative biology and taxonomic classification.</title>
        <authorList>
            <person name="Goeker M."/>
        </authorList>
    </citation>
    <scope>NUCLEOTIDE SEQUENCE [LARGE SCALE GENOMIC DNA]</scope>
    <source>
        <strain evidence="1 2">DSM 12751</strain>
    </source>
</reference>
<dbReference type="SUPFAM" id="SSF53254">
    <property type="entry name" value="Phosphoglycerate mutase-like"/>
    <property type="match status" value="1"/>
</dbReference>
<protein>
    <submittedName>
        <fullName evidence="1">Broad specificity phosphatase PhoE</fullName>
    </submittedName>
</protein>
<comment type="caution">
    <text evidence="1">The sequence shown here is derived from an EMBL/GenBank/DDBJ whole genome shotgun (WGS) entry which is preliminary data.</text>
</comment>
<accession>A0ABT9VXR8</accession>
<sequence>MSNRKLILVKHALPIIDEEKASGEWHLSDEGKEKCRDLAKLLKDVHTHSIYSSYVPKAKETAEGIAEVLGCNVVAHENLHEHSRNEVNFMPRGVFIDTMMKFFQYPHALIFGEETANEAKNRFTQAVKEIVYQTPQEDDIVIVAHGTVNTLFVSEFNEINQFEFWNTLDLPSYVVLDANSFKLVELVEQVG</sequence>
<evidence type="ECO:0000313" key="2">
    <source>
        <dbReference type="Proteomes" id="UP001235840"/>
    </source>
</evidence>
<proteinExistence type="predicted"/>
<gene>
    <name evidence="1" type="ORF">J2S11_001688</name>
</gene>
<name>A0ABT9VXR8_9BACI</name>
<keyword evidence="2" id="KW-1185">Reference proteome</keyword>
<dbReference type="Pfam" id="PF00300">
    <property type="entry name" value="His_Phos_1"/>
    <property type="match status" value="1"/>
</dbReference>
<dbReference type="EMBL" id="JAUSTY010000006">
    <property type="protein sequence ID" value="MDQ0165787.1"/>
    <property type="molecule type" value="Genomic_DNA"/>
</dbReference>
<dbReference type="RefSeq" id="WP_307393329.1">
    <property type="nucleotide sequence ID" value="NZ_BAAADK010000032.1"/>
</dbReference>
<dbReference type="InterPro" id="IPR013078">
    <property type="entry name" value="His_Pase_superF_clade-1"/>
</dbReference>
<dbReference type="Proteomes" id="UP001235840">
    <property type="component" value="Unassembled WGS sequence"/>
</dbReference>
<organism evidence="1 2">
    <name type="scientific">Caldalkalibacillus horti</name>
    <dbReference type="NCBI Taxonomy" id="77523"/>
    <lineage>
        <taxon>Bacteria</taxon>
        <taxon>Bacillati</taxon>
        <taxon>Bacillota</taxon>
        <taxon>Bacilli</taxon>
        <taxon>Bacillales</taxon>
        <taxon>Bacillaceae</taxon>
        <taxon>Caldalkalibacillus</taxon>
    </lineage>
</organism>
<dbReference type="InterPro" id="IPR029033">
    <property type="entry name" value="His_PPase_superfam"/>
</dbReference>